<protein>
    <recommendedName>
        <fullName evidence="4">Transmembrane protein</fullName>
    </recommendedName>
</protein>
<gene>
    <name evidence="2" type="ORF">IC627_09685</name>
</gene>
<evidence type="ECO:0000313" key="3">
    <source>
        <dbReference type="Proteomes" id="UP000516656"/>
    </source>
</evidence>
<accession>A0A7L8A105</accession>
<keyword evidence="1" id="KW-1133">Transmembrane helix</keyword>
<organism evidence="2 3">
    <name type="scientific">Photobacterium damsela subsp. piscicida</name>
    <name type="common">Pasteurella piscicida</name>
    <dbReference type="NCBI Taxonomy" id="38294"/>
    <lineage>
        <taxon>Bacteria</taxon>
        <taxon>Pseudomonadati</taxon>
        <taxon>Pseudomonadota</taxon>
        <taxon>Gammaproteobacteria</taxon>
        <taxon>Vibrionales</taxon>
        <taxon>Vibrionaceae</taxon>
        <taxon>Photobacterium</taxon>
    </lineage>
</organism>
<dbReference type="AlphaFoldDB" id="A0A7L8A105"/>
<keyword evidence="1" id="KW-0812">Transmembrane</keyword>
<sequence length="61" mass="7653">MINETKEEVMDEKEKQIYIDMQHIVKKQDEKNFEIMQMRVMLVIMFFISVFQSFFFLKMFF</sequence>
<proteinExistence type="predicted"/>
<keyword evidence="1" id="KW-0472">Membrane</keyword>
<reference evidence="2 3" key="1">
    <citation type="submission" date="2020-09" db="EMBL/GenBank/DDBJ databases">
        <title>Complete, closed and curated genome sequences of Photobacterium damselae subsp. piscicida isolates from Australia indicate localised evolution and additional plasmid-borne pathogenicity mechanisms.</title>
        <authorList>
            <person name="Baseggio L."/>
            <person name="Silayeva O."/>
            <person name="Buller N."/>
            <person name="Landos M."/>
            <person name="Engelstaedter J."/>
            <person name="Barnes A.C."/>
        </authorList>
    </citation>
    <scope>NUCLEOTIDE SEQUENCE [LARGE SCALE GENOMIC DNA]</scope>
    <source>
        <strain evidence="2 3">AS-16-0540-1</strain>
    </source>
</reference>
<evidence type="ECO:0000256" key="1">
    <source>
        <dbReference type="SAM" id="Phobius"/>
    </source>
</evidence>
<dbReference type="Proteomes" id="UP000516656">
    <property type="component" value="Chromosome 1"/>
</dbReference>
<name>A0A7L8A105_PHODP</name>
<evidence type="ECO:0000313" key="2">
    <source>
        <dbReference type="EMBL" id="QOD55615.1"/>
    </source>
</evidence>
<evidence type="ECO:0008006" key="4">
    <source>
        <dbReference type="Google" id="ProtNLM"/>
    </source>
</evidence>
<feature type="transmembrane region" description="Helical" evidence="1">
    <location>
        <begin position="40"/>
        <end position="60"/>
    </location>
</feature>
<dbReference type="RefSeq" id="WP_191169330.1">
    <property type="nucleotide sequence ID" value="NZ_CP061861.1"/>
</dbReference>
<dbReference type="EMBL" id="CP061854">
    <property type="protein sequence ID" value="QOD55615.1"/>
    <property type="molecule type" value="Genomic_DNA"/>
</dbReference>